<sequence>MKRAVGMFFIIQSLLTYFIMDALYAPFKVTDEIIDTDLKTGVTTVSYESPSGIHLIYVIPILTFILGIYFVLTEKKKRELKIQHFYN</sequence>
<keyword evidence="1" id="KW-1133">Transmembrane helix</keyword>
<evidence type="ECO:0000256" key="1">
    <source>
        <dbReference type="SAM" id="Phobius"/>
    </source>
</evidence>
<proteinExistence type="predicted"/>
<protein>
    <submittedName>
        <fullName evidence="2">Uncharacterized protein</fullName>
    </submittedName>
</protein>
<dbReference type="RefSeq" id="WP_061803066.1">
    <property type="nucleotide sequence ID" value="NZ_FOXX01000016.1"/>
</dbReference>
<reference evidence="2 3" key="1">
    <citation type="submission" date="2016-10" db="EMBL/GenBank/DDBJ databases">
        <authorList>
            <person name="Varghese N."/>
            <person name="Submissions S."/>
        </authorList>
    </citation>
    <scope>NUCLEOTIDE SEQUENCE [LARGE SCALE GENOMIC DNA]</scope>
    <source>
        <strain evidence="2 3">DSM 13796</strain>
    </source>
</reference>
<keyword evidence="3" id="KW-1185">Reference proteome</keyword>
<keyword evidence="1" id="KW-0472">Membrane</keyword>
<organism evidence="2 3">
    <name type="scientific">Priestia endophytica DSM 13796</name>
    <dbReference type="NCBI Taxonomy" id="1121089"/>
    <lineage>
        <taxon>Bacteria</taxon>
        <taxon>Bacillati</taxon>
        <taxon>Bacillota</taxon>
        <taxon>Bacilli</taxon>
        <taxon>Bacillales</taxon>
        <taxon>Bacillaceae</taxon>
        <taxon>Priestia</taxon>
    </lineage>
</organism>
<dbReference type="GeneID" id="93712973"/>
<accession>A0A1I6BXH4</accession>
<dbReference type="Proteomes" id="UP000182762">
    <property type="component" value="Unassembled WGS sequence"/>
</dbReference>
<dbReference type="EMBL" id="FOXX01000016">
    <property type="protein sequence ID" value="SFQ85638.1"/>
    <property type="molecule type" value="Genomic_DNA"/>
</dbReference>
<evidence type="ECO:0000313" key="3">
    <source>
        <dbReference type="Proteomes" id="UP000182762"/>
    </source>
</evidence>
<keyword evidence="1" id="KW-0812">Transmembrane</keyword>
<evidence type="ECO:0000313" key="2">
    <source>
        <dbReference type="EMBL" id="SFQ85638.1"/>
    </source>
</evidence>
<feature type="transmembrane region" description="Helical" evidence="1">
    <location>
        <begin position="52"/>
        <end position="72"/>
    </location>
</feature>
<gene>
    <name evidence="2" type="ORF">SAMN02745910_04437</name>
</gene>
<name>A0A1I6BXH4_9BACI</name>
<comment type="caution">
    <text evidence="2">The sequence shown here is derived from an EMBL/GenBank/DDBJ whole genome shotgun (WGS) entry which is preliminary data.</text>
</comment>
<feature type="transmembrane region" description="Helical" evidence="1">
    <location>
        <begin position="7"/>
        <end position="27"/>
    </location>
</feature>